<dbReference type="Proteomes" id="UP001212997">
    <property type="component" value="Unassembled WGS sequence"/>
</dbReference>
<dbReference type="InterPro" id="IPR002575">
    <property type="entry name" value="Aminoglycoside_PTrfase"/>
</dbReference>
<dbReference type="PANTHER" id="PTHR36091:SF2">
    <property type="entry name" value="AMINOGLYCOSIDE PHOSPHOTRANSFERASE DOMAIN-CONTAINING PROTEIN"/>
    <property type="match status" value="1"/>
</dbReference>
<proteinExistence type="predicted"/>
<dbReference type="InterPro" id="IPR011009">
    <property type="entry name" value="Kinase-like_dom_sf"/>
</dbReference>
<gene>
    <name evidence="2" type="ORF">NLI96_g168</name>
</gene>
<evidence type="ECO:0000313" key="3">
    <source>
        <dbReference type="Proteomes" id="UP001212997"/>
    </source>
</evidence>
<feature type="domain" description="Aminoglycoside phosphotransferase" evidence="1">
    <location>
        <begin position="59"/>
        <end position="331"/>
    </location>
</feature>
<evidence type="ECO:0000313" key="2">
    <source>
        <dbReference type="EMBL" id="KAJ3492131.1"/>
    </source>
</evidence>
<dbReference type="Pfam" id="PF01636">
    <property type="entry name" value="APH"/>
    <property type="match status" value="1"/>
</dbReference>
<sequence length="538" mass="61438">MPGSPRNLFKYTSGSWLVNNDLRLAEREHEFDDGELRRLAAQSVGRTLQDVDTMEKLDEGGFNRIFLITMHDGFQMIARIPYPVTQPKFYAVASEVATMAFLRAHDLPVPKVYGYSPTSENAAKTEYIFMEFVKGTKLTDLWMQLKEADLASVLHQLVKLESHIMSIPFPAGGSLYYVDDLKKVAGQKTGIQILLKGEHFCIGPDVRLHMWYGRRSQLEVNRGPYENAEATLAAAARKETAYLERFGQPLLPFQRGRREAYKYEKQSPLDHIKNLQRYLLMAPLLIPNNRSLREFCIRHPDLQPSNVMMSTSPDSGQLEIISLLDWQHASILPRFLLAGIPDRLQNYDDPDSRNLVPPSFPLNADKMEESELMEAIGLHHARLVHFHYAKATEKLNNPHHDALSDSASIFIRRLFYQAGAPWEAETHDLKALLIEATEKWGSLAGASVPCPVEFDLDDVSKTKVFSERLQLADENVQNIRGMIGFETETWVPSFHHRKAKALAELLKLNLLMEIPKGELRDKTEANWFLDDMDEKDYM</sequence>
<dbReference type="SUPFAM" id="SSF56112">
    <property type="entry name" value="Protein kinase-like (PK-like)"/>
    <property type="match status" value="1"/>
</dbReference>
<comment type="caution">
    <text evidence="2">The sequence shown here is derived from an EMBL/GenBank/DDBJ whole genome shotgun (WGS) entry which is preliminary data.</text>
</comment>
<dbReference type="EMBL" id="JANAWD010000003">
    <property type="protein sequence ID" value="KAJ3492131.1"/>
    <property type="molecule type" value="Genomic_DNA"/>
</dbReference>
<accession>A0AAD5VCR5</accession>
<dbReference type="AlphaFoldDB" id="A0AAD5VCR5"/>
<reference evidence="2" key="1">
    <citation type="submission" date="2022-07" db="EMBL/GenBank/DDBJ databases">
        <title>Genome Sequence of Physisporinus lineatus.</title>
        <authorList>
            <person name="Buettner E."/>
        </authorList>
    </citation>
    <scope>NUCLEOTIDE SEQUENCE</scope>
    <source>
        <strain evidence="2">VT162</strain>
    </source>
</reference>
<dbReference type="Gene3D" id="3.30.200.20">
    <property type="entry name" value="Phosphorylase Kinase, domain 1"/>
    <property type="match status" value="1"/>
</dbReference>
<evidence type="ECO:0000259" key="1">
    <source>
        <dbReference type="Pfam" id="PF01636"/>
    </source>
</evidence>
<name>A0AAD5VCR5_9APHY</name>
<keyword evidence="3" id="KW-1185">Reference proteome</keyword>
<protein>
    <recommendedName>
        <fullName evidence="1">Aminoglycoside phosphotransferase domain-containing protein</fullName>
    </recommendedName>
</protein>
<dbReference type="PANTHER" id="PTHR36091">
    <property type="entry name" value="ALTERED INHERITANCE OF MITOCHONDRIA PROTEIN 9, MITOCHONDRIAL"/>
    <property type="match status" value="1"/>
</dbReference>
<organism evidence="2 3">
    <name type="scientific">Meripilus lineatus</name>
    <dbReference type="NCBI Taxonomy" id="2056292"/>
    <lineage>
        <taxon>Eukaryota</taxon>
        <taxon>Fungi</taxon>
        <taxon>Dikarya</taxon>
        <taxon>Basidiomycota</taxon>
        <taxon>Agaricomycotina</taxon>
        <taxon>Agaricomycetes</taxon>
        <taxon>Polyporales</taxon>
        <taxon>Meripilaceae</taxon>
        <taxon>Meripilus</taxon>
    </lineage>
</organism>
<dbReference type="InterPro" id="IPR051035">
    <property type="entry name" value="Mito_inheritance_9"/>
</dbReference>
<dbReference type="GO" id="GO:0005739">
    <property type="term" value="C:mitochondrion"/>
    <property type="evidence" value="ECO:0007669"/>
    <property type="project" value="TreeGrafter"/>
</dbReference>